<dbReference type="InterPro" id="IPR036259">
    <property type="entry name" value="MFS_trans_sf"/>
</dbReference>
<evidence type="ECO:0000256" key="4">
    <source>
        <dbReference type="ARBA" id="ARBA00022989"/>
    </source>
</evidence>
<accession>J9D4E2</accession>
<name>J9D4E2_EDHAE</name>
<evidence type="ECO:0000256" key="6">
    <source>
        <dbReference type="SAM" id="Phobius"/>
    </source>
</evidence>
<evidence type="ECO:0000256" key="1">
    <source>
        <dbReference type="ARBA" id="ARBA00004141"/>
    </source>
</evidence>
<dbReference type="Gene3D" id="1.20.1250.20">
    <property type="entry name" value="MFS general substrate transporter like domains"/>
    <property type="match status" value="2"/>
</dbReference>
<dbReference type="EMBL" id="AFBI03000003">
    <property type="protein sequence ID" value="EJW02424.1"/>
    <property type="molecule type" value="Genomic_DNA"/>
</dbReference>
<evidence type="ECO:0000313" key="8">
    <source>
        <dbReference type="EMBL" id="EJW02424.1"/>
    </source>
</evidence>
<comment type="subcellular location">
    <subcellularLocation>
        <location evidence="1">Membrane</location>
        <topology evidence="1">Multi-pass membrane protein</topology>
    </subcellularLocation>
</comment>
<keyword evidence="3 6" id="KW-0812">Transmembrane</keyword>
<dbReference type="Pfam" id="PF12832">
    <property type="entry name" value="MFS_1_like"/>
    <property type="match status" value="1"/>
</dbReference>
<sequence>MTLMKILKVIDKKYLLSIKLIFFIINMQYFTLHQFRRNFAADVFQIKKSDYGYGTGLILFTTFFTNIITATISDKYQKSKAVLISILLISSLIFQLFFVSVFAGSSIAFWSIMLMYLVFLMNIQPLFDKICNEYLTQTANVDTKTYGKQRLWGTIGYMVGNFAIETIIKRKDPNDSGKTFYDYTYLTVYKIVTTLVCVAMIGFLIKPKTTGGTRKDLFKSWKQLIKNFDYMFFIFIILLTGITRASLTLYLTEYQTKVLKIESYDISNYPNFFQIILKPVNKNPISTTTVFGTVLELFVLALSEQIITTFGLSIPLILAQIANLSRFIFYYILKPEGNPFAYVCLIELLKGVMFGLTHISAQQIAIQKCPKHLKTTSQMIYSGTFTGLSTMLGGFIFGKIFTTGENNISDSTTQTGKNFRTCCYVNACISTLALILFCGKMLIDYVKKRRANKKTENVLDTGDLISDN</sequence>
<feature type="transmembrane region" description="Helical" evidence="6">
    <location>
        <begin position="228"/>
        <end position="251"/>
    </location>
</feature>
<protein>
    <recommendedName>
        <fullName evidence="7">Major facilitator superfamily associated domain-containing protein</fullName>
    </recommendedName>
</protein>
<keyword evidence="9" id="KW-1185">Reference proteome</keyword>
<evidence type="ECO:0000256" key="3">
    <source>
        <dbReference type="ARBA" id="ARBA00022692"/>
    </source>
</evidence>
<evidence type="ECO:0000259" key="7">
    <source>
        <dbReference type="Pfam" id="PF12832"/>
    </source>
</evidence>
<comment type="caution">
    <text evidence="8">The sequence shown here is derived from an EMBL/GenBank/DDBJ whole genome shotgun (WGS) entry which is preliminary data.</text>
</comment>
<feature type="domain" description="Major facilitator superfamily associated" evidence="7">
    <location>
        <begin position="48"/>
        <end position="403"/>
    </location>
</feature>
<feature type="transmembrane region" description="Helical" evidence="6">
    <location>
        <begin position="380"/>
        <end position="404"/>
    </location>
</feature>
<feature type="transmembrane region" description="Helical" evidence="6">
    <location>
        <begin position="14"/>
        <end position="31"/>
    </location>
</feature>
<comment type="similarity">
    <text evidence="2">Belongs to the major facilitator superfamily. MFSD6 family.</text>
</comment>
<dbReference type="OrthoDB" id="515887at2759"/>
<dbReference type="PANTHER" id="PTHR16172">
    <property type="entry name" value="MAJOR FACILITATOR SUPERFAMILY DOMAIN-CONTAINING PROTEIN 6-LIKE"/>
    <property type="match status" value="1"/>
</dbReference>
<feature type="transmembrane region" description="Helical" evidence="6">
    <location>
        <begin position="188"/>
        <end position="207"/>
    </location>
</feature>
<feature type="transmembrane region" description="Helical" evidence="6">
    <location>
        <begin position="81"/>
        <end position="101"/>
    </location>
</feature>
<dbReference type="OMA" id="ISWILAM"/>
<evidence type="ECO:0000256" key="2">
    <source>
        <dbReference type="ARBA" id="ARBA00005241"/>
    </source>
</evidence>
<feature type="transmembrane region" description="Helical" evidence="6">
    <location>
        <begin position="424"/>
        <end position="443"/>
    </location>
</feature>
<dbReference type="GO" id="GO:0016020">
    <property type="term" value="C:membrane"/>
    <property type="evidence" value="ECO:0007669"/>
    <property type="project" value="UniProtKB-SubCell"/>
</dbReference>
<reference evidence="9" key="2">
    <citation type="submission" date="2015-07" db="EMBL/GenBank/DDBJ databases">
        <title>Contrasting host-pathogen interactions and genome evolution in two generalist and specialist microsporidian pathogens of mosquitoes.</title>
        <authorList>
            <consortium name="The Broad Institute Genomics Platform"/>
            <consortium name="The Broad Institute Genome Sequencing Center for Infectious Disease"/>
            <person name="Cuomo C.A."/>
            <person name="Sanscrainte N.D."/>
            <person name="Goldberg J.M."/>
            <person name="Heiman D."/>
            <person name="Young S."/>
            <person name="Zeng Q."/>
            <person name="Becnel J.J."/>
            <person name="Birren B.W."/>
        </authorList>
    </citation>
    <scope>NUCLEOTIDE SEQUENCE [LARGE SCALE GENOMIC DNA]</scope>
    <source>
        <strain evidence="9">USNM 41457</strain>
    </source>
</reference>
<proteinExistence type="inferred from homology"/>
<gene>
    <name evidence="8" type="ORF">EDEG_00280</name>
</gene>
<dbReference type="Proteomes" id="UP000003163">
    <property type="component" value="Unassembled WGS sequence"/>
</dbReference>
<reference evidence="8 9" key="1">
    <citation type="submission" date="2011-08" db="EMBL/GenBank/DDBJ databases">
        <authorList>
            <person name="Liu Z.J."/>
            <person name="Shi F.L."/>
            <person name="Lu J.Q."/>
            <person name="Li M."/>
            <person name="Wang Z.L."/>
        </authorList>
    </citation>
    <scope>NUCLEOTIDE SEQUENCE [LARGE SCALE GENOMIC DNA]</scope>
    <source>
        <strain evidence="8 9">USNM 41457</strain>
    </source>
</reference>
<dbReference type="HOGENOM" id="CLU_584071_0_0_1"/>
<keyword evidence="4 6" id="KW-1133">Transmembrane helix</keyword>
<evidence type="ECO:0000313" key="9">
    <source>
        <dbReference type="Proteomes" id="UP000003163"/>
    </source>
</evidence>
<keyword evidence="5 6" id="KW-0472">Membrane</keyword>
<dbReference type="SUPFAM" id="SSF103473">
    <property type="entry name" value="MFS general substrate transporter"/>
    <property type="match status" value="1"/>
</dbReference>
<dbReference type="InterPro" id="IPR051717">
    <property type="entry name" value="MFS_MFSD6"/>
</dbReference>
<dbReference type="InterPro" id="IPR024989">
    <property type="entry name" value="MFS_assoc_dom"/>
</dbReference>
<feature type="transmembrane region" description="Helical" evidence="6">
    <location>
        <begin position="51"/>
        <end position="69"/>
    </location>
</feature>
<evidence type="ECO:0000256" key="5">
    <source>
        <dbReference type="ARBA" id="ARBA00023136"/>
    </source>
</evidence>
<dbReference type="PANTHER" id="PTHR16172:SF41">
    <property type="entry name" value="MAJOR FACILITATOR SUPERFAMILY DOMAIN-CONTAINING PROTEIN 6-LIKE"/>
    <property type="match status" value="1"/>
</dbReference>
<feature type="transmembrane region" description="Helical" evidence="6">
    <location>
        <begin position="151"/>
        <end position="168"/>
    </location>
</feature>
<organism evidence="8 9">
    <name type="scientific">Edhazardia aedis (strain USNM 41457)</name>
    <name type="common">Microsporidian parasite</name>
    <dbReference type="NCBI Taxonomy" id="1003232"/>
    <lineage>
        <taxon>Eukaryota</taxon>
        <taxon>Fungi</taxon>
        <taxon>Fungi incertae sedis</taxon>
        <taxon>Microsporidia</taxon>
        <taxon>Edhazardia</taxon>
    </lineage>
</organism>
<dbReference type="VEuPathDB" id="MicrosporidiaDB:EDEG_00280"/>
<feature type="transmembrane region" description="Helical" evidence="6">
    <location>
        <begin position="107"/>
        <end position="127"/>
    </location>
</feature>
<feature type="transmembrane region" description="Helical" evidence="6">
    <location>
        <begin position="339"/>
        <end position="359"/>
    </location>
</feature>
<dbReference type="InParanoid" id="J9D4E2"/>
<dbReference type="AlphaFoldDB" id="J9D4E2"/>